<organism evidence="1 2">
    <name type="scientific">Aphis glycines</name>
    <name type="common">Soybean aphid</name>
    <dbReference type="NCBI Taxonomy" id="307491"/>
    <lineage>
        <taxon>Eukaryota</taxon>
        <taxon>Metazoa</taxon>
        <taxon>Ecdysozoa</taxon>
        <taxon>Arthropoda</taxon>
        <taxon>Hexapoda</taxon>
        <taxon>Insecta</taxon>
        <taxon>Pterygota</taxon>
        <taxon>Neoptera</taxon>
        <taxon>Paraneoptera</taxon>
        <taxon>Hemiptera</taxon>
        <taxon>Sternorrhyncha</taxon>
        <taxon>Aphidomorpha</taxon>
        <taxon>Aphidoidea</taxon>
        <taxon>Aphididae</taxon>
        <taxon>Aphidini</taxon>
        <taxon>Aphis</taxon>
        <taxon>Aphis</taxon>
    </lineage>
</organism>
<dbReference type="Proteomes" id="UP000475862">
    <property type="component" value="Unassembled WGS sequence"/>
</dbReference>
<accession>A0A6G0SXJ9</accession>
<proteinExistence type="predicted"/>
<comment type="caution">
    <text evidence="1">The sequence shown here is derived from an EMBL/GenBank/DDBJ whole genome shotgun (WGS) entry which is preliminary data.</text>
</comment>
<sequence length="388" mass="44146">MYYVAASFMVKDRSSHVRLPPAYFCRNKTLINNSTVSIFTIKPFDTTSFCCSYVTRYNTTIPHFRILDTFLNKNCVNIQRLTYFNILKNFSSKSHPMLTAIKCLLRVSTHGSASSGRSRIFLLWVLLYKKIDRQLIFQRFISAFNTKSELETALSNKVMNVVSGFLRMSSNTTLRTFLTFSIAFDRSCLELCNCILKDLVYTNKLATVSNAFTNLLFLTLELKLEALTDVSWFVSFSNADKKTDTEPTIPNIFLMADPPSYPCPRRLVILNPNASICFNITSLIIRPVVENNSCSCNISSPESNLNAKRLRKIPCSPSPLHSMHLLARSPNFSMAREKSALGMFFNLWDALKSILNSGSPEILPAEKLKKSLSQNYCPIWLNVDRLFQ</sequence>
<evidence type="ECO:0000313" key="1">
    <source>
        <dbReference type="EMBL" id="KAE9522684.1"/>
    </source>
</evidence>
<keyword evidence="2" id="KW-1185">Reference proteome</keyword>
<protein>
    <submittedName>
        <fullName evidence="1">Uncharacterized protein</fullName>
    </submittedName>
</protein>
<dbReference type="EMBL" id="VYZN01000802">
    <property type="protein sequence ID" value="KAE9522684.1"/>
    <property type="molecule type" value="Genomic_DNA"/>
</dbReference>
<dbReference type="AlphaFoldDB" id="A0A6G0SXJ9"/>
<name>A0A6G0SXJ9_APHGL</name>
<gene>
    <name evidence="1" type="ORF">AGLY_016906</name>
</gene>
<evidence type="ECO:0000313" key="2">
    <source>
        <dbReference type="Proteomes" id="UP000475862"/>
    </source>
</evidence>
<reference evidence="1 2" key="1">
    <citation type="submission" date="2019-08" db="EMBL/GenBank/DDBJ databases">
        <title>The genome of the soybean aphid Biotype 1, its phylome, world population structure and adaptation to the North American continent.</title>
        <authorList>
            <person name="Giordano R."/>
            <person name="Donthu R.K."/>
            <person name="Hernandez A.G."/>
            <person name="Wright C.L."/>
            <person name="Zimin A.V."/>
        </authorList>
    </citation>
    <scope>NUCLEOTIDE SEQUENCE [LARGE SCALE GENOMIC DNA]</scope>
    <source>
        <tissue evidence="1">Whole aphids</tissue>
    </source>
</reference>